<dbReference type="PANTHER" id="PTHR33248">
    <property type="entry name" value="ZINC ION-BINDING PROTEIN"/>
    <property type="match status" value="1"/>
</dbReference>
<name>A0A5J9VZ87_9POAL</name>
<keyword evidence="3" id="KW-0862">Zinc</keyword>
<evidence type="ECO:0000256" key="3">
    <source>
        <dbReference type="ARBA" id="ARBA00022833"/>
    </source>
</evidence>
<feature type="compositionally biased region" description="Low complexity" evidence="6">
    <location>
        <begin position="1"/>
        <end position="12"/>
    </location>
</feature>
<feature type="coiled-coil region" evidence="5">
    <location>
        <begin position="102"/>
        <end position="139"/>
    </location>
</feature>
<gene>
    <name evidence="8" type="ORF">EJB05_14740</name>
</gene>
<accession>A0A5J9VZ87</accession>
<feature type="non-terminal residue" evidence="8">
    <location>
        <position position="1"/>
    </location>
</feature>
<keyword evidence="1" id="KW-0479">Metal-binding</keyword>
<keyword evidence="9" id="KW-1185">Reference proteome</keyword>
<proteinExistence type="predicted"/>
<comment type="caution">
    <text evidence="8">The sequence shown here is derived from an EMBL/GenBank/DDBJ whole genome shotgun (WGS) entry which is preliminary data.</text>
</comment>
<evidence type="ECO:0000256" key="2">
    <source>
        <dbReference type="ARBA" id="ARBA00022771"/>
    </source>
</evidence>
<sequence>MPSSSRMSSLGSNGWGDDEEQRKSPIPYREGPLDYEPAVICPCGKKAARWISWSDENPGRRYFKCYRARDGGCDLYVWYEGPHDPFVQTLLIDLRNAVWGLRRKNRAQKEDLKEAREMMQKQEEHIEELDKDVMRLLSIEAEKEYVEGEMKKVKLERMVLRAIVAFI</sequence>
<evidence type="ECO:0000313" key="8">
    <source>
        <dbReference type="EMBL" id="TVU41238.1"/>
    </source>
</evidence>
<evidence type="ECO:0000256" key="4">
    <source>
        <dbReference type="PROSITE-ProRule" id="PRU01343"/>
    </source>
</evidence>
<keyword evidence="5" id="KW-0175">Coiled coil</keyword>
<dbReference type="Gramene" id="TVU41238">
    <property type="protein sequence ID" value="TVU41238"/>
    <property type="gene ID" value="EJB05_14740"/>
</dbReference>
<dbReference type="EMBL" id="RWGY01000007">
    <property type="protein sequence ID" value="TVU41238.1"/>
    <property type="molecule type" value="Genomic_DNA"/>
</dbReference>
<dbReference type="PROSITE" id="PS51999">
    <property type="entry name" value="ZF_GRF"/>
    <property type="match status" value="1"/>
</dbReference>
<evidence type="ECO:0000259" key="7">
    <source>
        <dbReference type="PROSITE" id="PS51999"/>
    </source>
</evidence>
<feature type="non-terminal residue" evidence="8">
    <location>
        <position position="167"/>
    </location>
</feature>
<keyword evidence="2 4" id="KW-0863">Zinc-finger</keyword>
<dbReference type="OrthoDB" id="595554at2759"/>
<evidence type="ECO:0000313" key="9">
    <source>
        <dbReference type="Proteomes" id="UP000324897"/>
    </source>
</evidence>
<reference evidence="8 9" key="1">
    <citation type="journal article" date="2019" name="Sci. Rep.">
        <title>A high-quality genome of Eragrostis curvula grass provides insights into Poaceae evolution and supports new strategies to enhance forage quality.</title>
        <authorList>
            <person name="Carballo J."/>
            <person name="Santos B.A.C.M."/>
            <person name="Zappacosta D."/>
            <person name="Garbus I."/>
            <person name="Selva J.P."/>
            <person name="Gallo C.A."/>
            <person name="Diaz A."/>
            <person name="Albertini E."/>
            <person name="Caccamo M."/>
            <person name="Echenique V."/>
        </authorList>
    </citation>
    <scope>NUCLEOTIDE SEQUENCE [LARGE SCALE GENOMIC DNA]</scope>
    <source>
        <strain evidence="9">cv. Victoria</strain>
        <tissue evidence="8">Leaf</tissue>
    </source>
</reference>
<evidence type="ECO:0000256" key="1">
    <source>
        <dbReference type="ARBA" id="ARBA00022723"/>
    </source>
</evidence>
<feature type="domain" description="GRF-type" evidence="7">
    <location>
        <begin position="41"/>
        <end position="82"/>
    </location>
</feature>
<dbReference type="AlphaFoldDB" id="A0A5J9VZ87"/>
<dbReference type="GO" id="GO:0008270">
    <property type="term" value="F:zinc ion binding"/>
    <property type="evidence" value="ECO:0007669"/>
    <property type="project" value="UniProtKB-KW"/>
</dbReference>
<evidence type="ECO:0000256" key="6">
    <source>
        <dbReference type="SAM" id="MobiDB-lite"/>
    </source>
</evidence>
<protein>
    <recommendedName>
        <fullName evidence="7">GRF-type domain-containing protein</fullName>
    </recommendedName>
</protein>
<dbReference type="InterPro" id="IPR010666">
    <property type="entry name" value="Znf_GRF"/>
</dbReference>
<evidence type="ECO:0000256" key="5">
    <source>
        <dbReference type="SAM" id="Coils"/>
    </source>
</evidence>
<dbReference type="Proteomes" id="UP000324897">
    <property type="component" value="Chromosome 4"/>
</dbReference>
<feature type="region of interest" description="Disordered" evidence="6">
    <location>
        <begin position="1"/>
        <end position="30"/>
    </location>
</feature>
<dbReference type="Pfam" id="PF06839">
    <property type="entry name" value="Zn_ribbon_GRF"/>
    <property type="match status" value="1"/>
</dbReference>
<organism evidence="8 9">
    <name type="scientific">Eragrostis curvula</name>
    <name type="common">weeping love grass</name>
    <dbReference type="NCBI Taxonomy" id="38414"/>
    <lineage>
        <taxon>Eukaryota</taxon>
        <taxon>Viridiplantae</taxon>
        <taxon>Streptophyta</taxon>
        <taxon>Embryophyta</taxon>
        <taxon>Tracheophyta</taxon>
        <taxon>Spermatophyta</taxon>
        <taxon>Magnoliopsida</taxon>
        <taxon>Liliopsida</taxon>
        <taxon>Poales</taxon>
        <taxon>Poaceae</taxon>
        <taxon>PACMAD clade</taxon>
        <taxon>Chloridoideae</taxon>
        <taxon>Eragrostideae</taxon>
        <taxon>Eragrostidinae</taxon>
        <taxon>Eragrostis</taxon>
    </lineage>
</organism>